<keyword evidence="7" id="KW-0175">Coiled coil</keyword>
<feature type="transmembrane region" description="Helical" evidence="8">
    <location>
        <begin position="209"/>
        <end position="227"/>
    </location>
</feature>
<dbReference type="STRING" id="1123281.SAMN02745180_02792"/>
<dbReference type="InterPro" id="IPR005524">
    <property type="entry name" value="DUF318"/>
</dbReference>
<evidence type="ECO:0000256" key="3">
    <source>
        <dbReference type="ARBA" id="ARBA00022475"/>
    </source>
</evidence>
<dbReference type="PANTHER" id="PTHR34184:SF4">
    <property type="entry name" value="UPF0718 PROTEIN YCGR"/>
    <property type="match status" value="1"/>
</dbReference>
<gene>
    <name evidence="10" type="ORF">SAMN02745180_02792</name>
</gene>
<organism evidence="10 11">
    <name type="scientific">Sporanaerobacter acetigenes DSM 13106</name>
    <dbReference type="NCBI Taxonomy" id="1123281"/>
    <lineage>
        <taxon>Bacteria</taxon>
        <taxon>Bacillati</taxon>
        <taxon>Bacillota</taxon>
        <taxon>Tissierellia</taxon>
        <taxon>Tissierellales</taxon>
        <taxon>Sporanaerobacteraceae</taxon>
        <taxon>Sporanaerobacter</taxon>
    </lineage>
</organism>
<evidence type="ECO:0000256" key="8">
    <source>
        <dbReference type="SAM" id="Phobius"/>
    </source>
</evidence>
<dbReference type="InterPro" id="IPR052923">
    <property type="entry name" value="UPF0718"/>
</dbReference>
<evidence type="ECO:0000256" key="7">
    <source>
        <dbReference type="SAM" id="Coils"/>
    </source>
</evidence>
<comment type="subcellular location">
    <subcellularLocation>
        <location evidence="1">Cell membrane</location>
        <topology evidence="1">Multi-pass membrane protein</topology>
    </subcellularLocation>
</comment>
<evidence type="ECO:0000256" key="1">
    <source>
        <dbReference type="ARBA" id="ARBA00004651"/>
    </source>
</evidence>
<dbReference type="SUPFAM" id="SSF52540">
    <property type="entry name" value="P-loop containing nucleoside triphosphate hydrolases"/>
    <property type="match status" value="1"/>
</dbReference>
<proteinExistence type="inferred from homology"/>
<dbReference type="PANTHER" id="PTHR34184">
    <property type="entry name" value="UPF0718 PROTEIN YCGR"/>
    <property type="match status" value="1"/>
</dbReference>
<dbReference type="Pfam" id="PF03773">
    <property type="entry name" value="ArsP_1"/>
    <property type="match status" value="1"/>
</dbReference>
<reference evidence="10 11" key="1">
    <citation type="submission" date="2016-11" db="EMBL/GenBank/DDBJ databases">
        <authorList>
            <person name="Jaros S."/>
            <person name="Januszkiewicz K."/>
            <person name="Wedrychowicz H."/>
        </authorList>
    </citation>
    <scope>NUCLEOTIDE SEQUENCE [LARGE SCALE GENOMIC DNA]</scope>
    <source>
        <strain evidence="10 11">DSM 13106</strain>
    </source>
</reference>
<evidence type="ECO:0000313" key="10">
    <source>
        <dbReference type="EMBL" id="SHI19861.1"/>
    </source>
</evidence>
<keyword evidence="4 8" id="KW-0812">Transmembrane</keyword>
<feature type="domain" description="CobW/HypB/UreG nucleotide-binding" evidence="9">
    <location>
        <begin position="6"/>
        <end position="175"/>
    </location>
</feature>
<feature type="coiled-coil region" evidence="7">
    <location>
        <begin position="151"/>
        <end position="178"/>
    </location>
</feature>
<name>A0A1M5Z6N9_9FIRM</name>
<feature type="transmembrane region" description="Helical" evidence="8">
    <location>
        <begin position="294"/>
        <end position="313"/>
    </location>
</feature>
<feature type="transmembrane region" description="Helical" evidence="8">
    <location>
        <begin position="320"/>
        <end position="347"/>
    </location>
</feature>
<dbReference type="EMBL" id="FQXR01000022">
    <property type="protein sequence ID" value="SHI19861.1"/>
    <property type="molecule type" value="Genomic_DNA"/>
</dbReference>
<evidence type="ECO:0000313" key="11">
    <source>
        <dbReference type="Proteomes" id="UP000184389"/>
    </source>
</evidence>
<accession>A0A1M5Z6N9</accession>
<dbReference type="Gene3D" id="3.40.50.300">
    <property type="entry name" value="P-loop containing nucleotide triphosphate hydrolases"/>
    <property type="match status" value="1"/>
</dbReference>
<dbReference type="InterPro" id="IPR003495">
    <property type="entry name" value="CobW/HypB/UreG_nucleotide-bd"/>
</dbReference>
<keyword evidence="6 8" id="KW-0472">Membrane</keyword>
<dbReference type="InterPro" id="IPR027417">
    <property type="entry name" value="P-loop_NTPase"/>
</dbReference>
<evidence type="ECO:0000256" key="2">
    <source>
        <dbReference type="ARBA" id="ARBA00006386"/>
    </source>
</evidence>
<protein>
    <submittedName>
        <fullName evidence="10">CobW/HypB/UreG, nucleotide-binding domain</fullName>
    </submittedName>
</protein>
<feature type="transmembrane region" description="Helical" evidence="8">
    <location>
        <begin position="248"/>
        <end position="274"/>
    </location>
</feature>
<sequence>MKTRVDIVTGFLNSGKTTYINELLQDENLLGDKIVVIQCENGEIGIESTVFKDDIVFINALEEQKCLDANYFEGIIEKYFPDKIIIEYNGMIEVEKVLTLFEKHSVRKKCFIGNIVCLVDVLTFEVYMNNLGSILRNQITLADRIVLNKITDNQEEKLKKLEKSIREINRKADIFKVALYDDKFLKSPKPDVEAASIYSSNFSVNLSDIFPSMFFMFVIAYLIFSVIRAFEVNAIDIDFSGFEAFNMIFIGMLIQAFPFMLVGMFVSSIIQVFISNETIVKIFPTKFGLGFLTAMFGGILFPVCECAIVPVTVRLVKKGVALPVAVTFMLSAPIINPIVIASTLYAFPG</sequence>
<dbReference type="AlphaFoldDB" id="A0A1M5Z6N9"/>
<dbReference type="GO" id="GO:0005886">
    <property type="term" value="C:plasma membrane"/>
    <property type="evidence" value="ECO:0007669"/>
    <property type="project" value="UniProtKB-SubCell"/>
</dbReference>
<keyword evidence="11" id="KW-1185">Reference proteome</keyword>
<evidence type="ECO:0000256" key="6">
    <source>
        <dbReference type="ARBA" id="ARBA00023136"/>
    </source>
</evidence>
<evidence type="ECO:0000259" key="9">
    <source>
        <dbReference type="Pfam" id="PF02492"/>
    </source>
</evidence>
<keyword evidence="3" id="KW-1003">Cell membrane</keyword>
<keyword evidence="5 8" id="KW-1133">Transmembrane helix</keyword>
<dbReference type="Proteomes" id="UP000184389">
    <property type="component" value="Unassembled WGS sequence"/>
</dbReference>
<evidence type="ECO:0000256" key="4">
    <source>
        <dbReference type="ARBA" id="ARBA00022692"/>
    </source>
</evidence>
<evidence type="ECO:0000256" key="5">
    <source>
        <dbReference type="ARBA" id="ARBA00022989"/>
    </source>
</evidence>
<dbReference type="Pfam" id="PF02492">
    <property type="entry name" value="cobW"/>
    <property type="match status" value="1"/>
</dbReference>
<comment type="similarity">
    <text evidence="2">Belongs to the UPF0718 family.</text>
</comment>